<dbReference type="PANTHER" id="PTHR24362:SF309">
    <property type="entry name" value="PROTEIN KINASE DOMAIN-CONTAINING PROTEIN"/>
    <property type="match status" value="1"/>
</dbReference>
<keyword evidence="7" id="KW-1185">Reference proteome</keyword>
<gene>
    <name evidence="6" type="ORF">M9Y10_006712</name>
</gene>
<evidence type="ECO:0000313" key="6">
    <source>
        <dbReference type="EMBL" id="KAK8876498.1"/>
    </source>
</evidence>
<keyword evidence="4" id="KW-0418">Kinase</keyword>
<keyword evidence="4" id="KW-0723">Serine/threonine-protein kinase</keyword>
<protein>
    <recommendedName>
        <fullName evidence="5">Protein kinase domain-containing protein</fullName>
    </recommendedName>
</protein>
<dbReference type="PANTHER" id="PTHR24362">
    <property type="entry name" value="SERINE/THREONINE-PROTEIN KINASE NEK"/>
    <property type="match status" value="1"/>
</dbReference>
<dbReference type="InterPro" id="IPR008271">
    <property type="entry name" value="Ser/Thr_kinase_AS"/>
</dbReference>
<evidence type="ECO:0000256" key="4">
    <source>
        <dbReference type="RuleBase" id="RU000304"/>
    </source>
</evidence>
<keyword evidence="2 3" id="KW-0067">ATP-binding</keyword>
<evidence type="ECO:0000259" key="5">
    <source>
        <dbReference type="PROSITE" id="PS50011"/>
    </source>
</evidence>
<reference evidence="6 7" key="1">
    <citation type="submission" date="2024-04" db="EMBL/GenBank/DDBJ databases">
        <title>Tritrichomonas musculus Genome.</title>
        <authorList>
            <person name="Alves-Ferreira E."/>
            <person name="Grigg M."/>
            <person name="Lorenzi H."/>
            <person name="Galac M."/>
        </authorList>
    </citation>
    <scope>NUCLEOTIDE SEQUENCE [LARGE SCALE GENOMIC DNA]</scope>
    <source>
        <strain evidence="6 7">EAF2021</strain>
    </source>
</reference>
<evidence type="ECO:0000256" key="3">
    <source>
        <dbReference type="PROSITE-ProRule" id="PRU10141"/>
    </source>
</evidence>
<evidence type="ECO:0000256" key="2">
    <source>
        <dbReference type="ARBA" id="ARBA00022840"/>
    </source>
</evidence>
<dbReference type="PROSITE" id="PS00108">
    <property type="entry name" value="PROTEIN_KINASE_ST"/>
    <property type="match status" value="1"/>
</dbReference>
<feature type="binding site" evidence="3">
    <location>
        <position position="44"/>
    </location>
    <ligand>
        <name>ATP</name>
        <dbReference type="ChEBI" id="CHEBI:30616"/>
    </ligand>
</feature>
<feature type="domain" description="Protein kinase" evidence="5">
    <location>
        <begin position="15"/>
        <end position="256"/>
    </location>
</feature>
<dbReference type="PROSITE" id="PS50011">
    <property type="entry name" value="PROTEIN_KINASE_DOM"/>
    <property type="match status" value="1"/>
</dbReference>
<keyword evidence="4" id="KW-0808">Transferase</keyword>
<dbReference type="InterPro" id="IPR011009">
    <property type="entry name" value="Kinase-like_dom_sf"/>
</dbReference>
<dbReference type="Pfam" id="PF00069">
    <property type="entry name" value="Pkinase"/>
    <property type="match status" value="1"/>
</dbReference>
<dbReference type="SMART" id="SM00220">
    <property type="entry name" value="S_TKc"/>
    <property type="match status" value="1"/>
</dbReference>
<evidence type="ECO:0000313" key="7">
    <source>
        <dbReference type="Proteomes" id="UP001470230"/>
    </source>
</evidence>
<dbReference type="InterPro" id="IPR000719">
    <property type="entry name" value="Prot_kinase_dom"/>
</dbReference>
<dbReference type="Gene3D" id="1.10.510.10">
    <property type="entry name" value="Transferase(Phosphotransferase) domain 1"/>
    <property type="match status" value="1"/>
</dbReference>
<sequence>MNIDQIKQKLAINGYDFVQGIGEGASASVFLAKSTKYNNFFAIKIVSTQKLIKQETESLIALIHPYVIKLYSTFNDDEYTYLVMEYCHNGTLKQKGILEYEHFVHYAKEILEVLEYCHSQQIVHRDIKPDNIFVDQYDNIKLGDFGLSNKFNNEESARKKCGSLMFCSPEMIDETEYDPFKADIWALGITFFYMITGQYPFTETSVDRLKDQILYNQINLTEYNIDPQIQFLIMKMTSKNPLFRPSAHQLLKLPLFKPLRPEPIMKSISAYSIHNNIKRRSSPYLTFSSDHSDDIVIAPDIKKEGHLRLGKVHSFHRYNLKFNSHKHFIQYE</sequence>
<dbReference type="InterPro" id="IPR017441">
    <property type="entry name" value="Protein_kinase_ATP_BS"/>
</dbReference>
<dbReference type="SUPFAM" id="SSF56112">
    <property type="entry name" value="Protein kinase-like (PK-like)"/>
    <property type="match status" value="1"/>
</dbReference>
<comment type="similarity">
    <text evidence="4">Belongs to the protein kinase superfamily.</text>
</comment>
<dbReference type="Proteomes" id="UP001470230">
    <property type="component" value="Unassembled WGS sequence"/>
</dbReference>
<dbReference type="EMBL" id="JAPFFF010000012">
    <property type="protein sequence ID" value="KAK8876498.1"/>
    <property type="molecule type" value="Genomic_DNA"/>
</dbReference>
<name>A0ABR2JFY9_9EUKA</name>
<dbReference type="PROSITE" id="PS00107">
    <property type="entry name" value="PROTEIN_KINASE_ATP"/>
    <property type="match status" value="1"/>
</dbReference>
<proteinExistence type="inferred from homology"/>
<organism evidence="6 7">
    <name type="scientific">Tritrichomonas musculus</name>
    <dbReference type="NCBI Taxonomy" id="1915356"/>
    <lineage>
        <taxon>Eukaryota</taxon>
        <taxon>Metamonada</taxon>
        <taxon>Parabasalia</taxon>
        <taxon>Tritrichomonadida</taxon>
        <taxon>Tritrichomonadidae</taxon>
        <taxon>Tritrichomonas</taxon>
    </lineage>
</organism>
<accession>A0ABR2JFY9</accession>
<comment type="caution">
    <text evidence="6">The sequence shown here is derived from an EMBL/GenBank/DDBJ whole genome shotgun (WGS) entry which is preliminary data.</text>
</comment>
<evidence type="ECO:0000256" key="1">
    <source>
        <dbReference type="ARBA" id="ARBA00022741"/>
    </source>
</evidence>
<keyword evidence="1 3" id="KW-0547">Nucleotide-binding</keyword>